<evidence type="ECO:0000313" key="1">
    <source>
        <dbReference type="EMBL" id="KAI4815658.1"/>
    </source>
</evidence>
<evidence type="ECO:0000313" key="2">
    <source>
        <dbReference type="Proteomes" id="UP001057452"/>
    </source>
</evidence>
<dbReference type="Proteomes" id="UP001057452">
    <property type="component" value="Chromosome 13"/>
</dbReference>
<gene>
    <name evidence="1" type="ORF">KUCAC02_005795</name>
</gene>
<name>A0ACB9WR44_CHAAC</name>
<comment type="caution">
    <text evidence="1">The sequence shown here is derived from an EMBL/GenBank/DDBJ whole genome shotgun (WGS) entry which is preliminary data.</text>
</comment>
<keyword evidence="2" id="KW-1185">Reference proteome</keyword>
<proteinExistence type="predicted"/>
<sequence>MENCCGLLTSKKEPVPLKSVEVELEVRDHVATVVSTLNYENKEDKPLEAVFVFPMPGDAAVCHFSATIGQTQIVAEVKEKQKAREEYDDALSSGQQAFLLEESDQSPDIFSLSVGSLPPGESASIRLEYVTELAVQADEGLRFVLPAVLNPRYHPQGSEGVQVTSVPASLVPYSLFFSARVSSPRPVSKVESNCPMDPLKYLNTEQSQAVVKLAAGHKFDKDVELLIYYKDAHQPTAVVEAGQTSAKPGTLMGDPVVMLSLYPEFPQAVMSSLASCGEFVFLLDRSGSMGVPLNNNEGSQTRIGSARDTLLLLLKSIPMGCYFNIYSFGSSYEHIFPNSVEYSEKTMEEALKKVEGMEDDLGGTEILEALKHIYSQACIPNQPRQLFVFTDGEVGNTKEVINLVKKNSGSHRCFSFGIGEGASSALINGLAKEGGGYAQFITGIDRMQPKVMQSLRFSLQPAVVDISVKWDLPKGVSVTVLSPPITTLFQGQRSLIYAQLTGQSPKTAEGSVTVKYSLAGHPSQNKLHFSLKPAEDSGLTVHRLAARTLIRSLEMVEEEEREGGEPDGVKKKKVVELSVQSGVSSAFTAFIAVNKSSGETIKGPLVRRNVPTLMMMGCPTPSTMWMSHSPAAGGFSGGVHLMQSAAFNISIDGLLMADGLEEDTDEYQMADDSEQEDMYDDPPEAKPELPRRDPLLQLVSLQRASGRWELDPAVAAALGKTSEEVENTQPSEVNKEVWATILALIWLHGFKMDAQEEWELLAMKAVSWLRAQNAPHVTQCVEAGNTLLGCKVQKDALGI</sequence>
<organism evidence="1 2">
    <name type="scientific">Chaenocephalus aceratus</name>
    <name type="common">Blackfin icefish</name>
    <name type="synonym">Chaenichthys aceratus</name>
    <dbReference type="NCBI Taxonomy" id="36190"/>
    <lineage>
        <taxon>Eukaryota</taxon>
        <taxon>Metazoa</taxon>
        <taxon>Chordata</taxon>
        <taxon>Craniata</taxon>
        <taxon>Vertebrata</taxon>
        <taxon>Euteleostomi</taxon>
        <taxon>Actinopterygii</taxon>
        <taxon>Neopterygii</taxon>
        <taxon>Teleostei</taxon>
        <taxon>Neoteleostei</taxon>
        <taxon>Acanthomorphata</taxon>
        <taxon>Eupercaria</taxon>
        <taxon>Perciformes</taxon>
        <taxon>Notothenioidei</taxon>
        <taxon>Channichthyidae</taxon>
        <taxon>Chaenocephalus</taxon>
    </lineage>
</organism>
<reference evidence="1" key="1">
    <citation type="submission" date="2022-05" db="EMBL/GenBank/DDBJ databases">
        <title>Chromosome-level genome of Chaenocephalus aceratus.</title>
        <authorList>
            <person name="Park H."/>
        </authorList>
    </citation>
    <scope>NUCLEOTIDE SEQUENCE</scope>
    <source>
        <strain evidence="1">KU_202001</strain>
    </source>
</reference>
<dbReference type="EMBL" id="CM043797">
    <property type="protein sequence ID" value="KAI4815658.1"/>
    <property type="molecule type" value="Genomic_DNA"/>
</dbReference>
<accession>A0ACB9WR44</accession>
<protein>
    <submittedName>
        <fullName evidence="1">Uncharacterized protein</fullName>
    </submittedName>
</protein>